<dbReference type="PROSITE" id="PS50294">
    <property type="entry name" value="WD_REPEATS_REGION"/>
    <property type="match status" value="1"/>
</dbReference>
<dbReference type="PROSITE" id="PS00678">
    <property type="entry name" value="WD_REPEATS_1"/>
    <property type="match status" value="2"/>
</dbReference>
<feature type="repeat" description="WD" evidence="3">
    <location>
        <begin position="31"/>
        <end position="50"/>
    </location>
</feature>
<dbReference type="InterPro" id="IPR036322">
    <property type="entry name" value="WD40_repeat_dom_sf"/>
</dbReference>
<keyword evidence="6" id="KW-1185">Reference proteome</keyword>
<comment type="caution">
    <text evidence="5">The sequence shown here is derived from an EMBL/GenBank/DDBJ whole genome shotgun (WGS) entry which is preliminary data.</text>
</comment>
<evidence type="ECO:0000256" key="2">
    <source>
        <dbReference type="ARBA" id="ARBA00022737"/>
    </source>
</evidence>
<dbReference type="PANTHER" id="PTHR19879">
    <property type="entry name" value="TRANSCRIPTION INITIATION FACTOR TFIID"/>
    <property type="match status" value="1"/>
</dbReference>
<evidence type="ECO:0000256" key="3">
    <source>
        <dbReference type="PROSITE-ProRule" id="PRU00221"/>
    </source>
</evidence>
<dbReference type="Gene3D" id="2.130.10.10">
    <property type="entry name" value="YVTN repeat-like/Quinoprotein amine dehydrogenase"/>
    <property type="match status" value="1"/>
</dbReference>
<dbReference type="PROSITE" id="PS50082">
    <property type="entry name" value="WD_REPEATS_2"/>
    <property type="match status" value="2"/>
</dbReference>
<dbReference type="Proteomes" id="UP001595839">
    <property type="component" value="Unassembled WGS sequence"/>
</dbReference>
<keyword evidence="1 3" id="KW-0853">WD repeat</keyword>
<keyword evidence="2" id="KW-0677">Repeat</keyword>
<dbReference type="InterPro" id="IPR015943">
    <property type="entry name" value="WD40/YVTN_repeat-like_dom_sf"/>
</dbReference>
<dbReference type="PRINTS" id="PR00320">
    <property type="entry name" value="GPROTEINBRPT"/>
</dbReference>
<protein>
    <submittedName>
        <fullName evidence="5">WD40 repeat domain-containing protein</fullName>
    </submittedName>
</protein>
<organism evidence="5 6">
    <name type="scientific">Streptomyces vulcanius</name>
    <dbReference type="NCBI Taxonomy" id="1441876"/>
    <lineage>
        <taxon>Bacteria</taxon>
        <taxon>Bacillati</taxon>
        <taxon>Actinomycetota</taxon>
        <taxon>Actinomycetes</taxon>
        <taxon>Kitasatosporales</taxon>
        <taxon>Streptomycetaceae</taxon>
        <taxon>Streptomyces</taxon>
    </lineage>
</organism>
<dbReference type="InterPro" id="IPR020472">
    <property type="entry name" value="WD40_PAC1"/>
</dbReference>
<dbReference type="InterPro" id="IPR019775">
    <property type="entry name" value="WD40_repeat_CS"/>
</dbReference>
<sequence length="179" mass="19276">MECDRPRPPHPCGHTPQGPPRPRQRPRLGAPDGHTLAGGSDDDTVRLWDIADPAGPTPLGSPLTGHTEAVVSLTYSRDGATLVSGGNDNTVRLWNVRVPSDASRIGQSMSPNAKTGNYLSFSPNSRMLGVSSGAGTVRLWNPDVDQAITRICASTQYVLPSQKWHEYLPRLSYDPPCTP</sequence>
<gene>
    <name evidence="5" type="ORF">ACFPIH_17385</name>
</gene>
<evidence type="ECO:0000256" key="1">
    <source>
        <dbReference type="ARBA" id="ARBA00022574"/>
    </source>
</evidence>
<dbReference type="EMBL" id="JBHSFK010000010">
    <property type="protein sequence ID" value="MFC4501287.1"/>
    <property type="molecule type" value="Genomic_DNA"/>
</dbReference>
<evidence type="ECO:0000313" key="5">
    <source>
        <dbReference type="EMBL" id="MFC4501287.1"/>
    </source>
</evidence>
<dbReference type="PANTHER" id="PTHR19879:SF9">
    <property type="entry name" value="TRANSCRIPTION INITIATION FACTOR TFIID SUBUNIT 5"/>
    <property type="match status" value="1"/>
</dbReference>
<feature type="repeat" description="WD" evidence="3">
    <location>
        <begin position="63"/>
        <end position="104"/>
    </location>
</feature>
<evidence type="ECO:0000313" key="6">
    <source>
        <dbReference type="Proteomes" id="UP001595839"/>
    </source>
</evidence>
<accession>A0ABV9APF4</accession>
<dbReference type="InterPro" id="IPR001680">
    <property type="entry name" value="WD40_rpt"/>
</dbReference>
<dbReference type="SUPFAM" id="SSF50978">
    <property type="entry name" value="WD40 repeat-like"/>
    <property type="match status" value="1"/>
</dbReference>
<feature type="region of interest" description="Disordered" evidence="4">
    <location>
        <begin position="1"/>
        <end position="46"/>
    </location>
</feature>
<reference evidence="6" key="1">
    <citation type="journal article" date="2019" name="Int. J. Syst. Evol. Microbiol.">
        <title>The Global Catalogue of Microorganisms (GCM) 10K type strain sequencing project: providing services to taxonomists for standard genome sequencing and annotation.</title>
        <authorList>
            <consortium name="The Broad Institute Genomics Platform"/>
            <consortium name="The Broad Institute Genome Sequencing Center for Infectious Disease"/>
            <person name="Wu L."/>
            <person name="Ma J."/>
        </authorList>
    </citation>
    <scope>NUCLEOTIDE SEQUENCE [LARGE SCALE GENOMIC DNA]</scope>
    <source>
        <strain evidence="6">CGMCC 4.7177</strain>
    </source>
</reference>
<dbReference type="SMART" id="SM00320">
    <property type="entry name" value="WD40"/>
    <property type="match status" value="3"/>
</dbReference>
<dbReference type="Pfam" id="PF00400">
    <property type="entry name" value="WD40"/>
    <property type="match status" value="3"/>
</dbReference>
<proteinExistence type="predicted"/>
<name>A0ABV9APF4_9ACTN</name>
<evidence type="ECO:0000256" key="4">
    <source>
        <dbReference type="SAM" id="MobiDB-lite"/>
    </source>
</evidence>